<protein>
    <recommendedName>
        <fullName evidence="1">TLDc domain-containing protein</fullName>
    </recommendedName>
</protein>
<evidence type="ECO:0000313" key="2">
    <source>
        <dbReference type="EMBL" id="BCS17854.1"/>
    </source>
</evidence>
<reference evidence="2" key="1">
    <citation type="submission" date="2021-01" db="EMBL/GenBank/DDBJ databases">
        <authorList>
            <consortium name="Aspergillus puulaauensis MK2 genome sequencing consortium"/>
            <person name="Kazuki M."/>
            <person name="Futagami T."/>
        </authorList>
    </citation>
    <scope>NUCLEOTIDE SEQUENCE</scope>
    <source>
        <strain evidence="2">MK2</strain>
    </source>
</reference>
<dbReference type="GeneID" id="64967859"/>
<accession>A0A7R7XAR7</accession>
<proteinExistence type="predicted"/>
<dbReference type="AlphaFoldDB" id="A0A7R7XAR7"/>
<dbReference type="RefSeq" id="XP_041550048.1">
    <property type="nucleotide sequence ID" value="XM_041703507.1"/>
</dbReference>
<dbReference type="EMBL" id="AP024443">
    <property type="protein sequence ID" value="BCS17854.1"/>
    <property type="molecule type" value="Genomic_DNA"/>
</dbReference>
<evidence type="ECO:0000259" key="1">
    <source>
        <dbReference type="PROSITE" id="PS51886"/>
    </source>
</evidence>
<dbReference type="Proteomes" id="UP000654913">
    <property type="component" value="Chromosome 1"/>
</dbReference>
<keyword evidence="3" id="KW-1185">Reference proteome</keyword>
<dbReference type="KEGG" id="apuu:APUU_10682A"/>
<gene>
    <name evidence="2" type="ORF">APUU_10682A</name>
</gene>
<name>A0A7R7XAR7_9EURO</name>
<dbReference type="PROSITE" id="PS51886">
    <property type="entry name" value="TLDC"/>
    <property type="match status" value="1"/>
</dbReference>
<dbReference type="Pfam" id="PF07534">
    <property type="entry name" value="TLD"/>
    <property type="match status" value="1"/>
</dbReference>
<dbReference type="InterPro" id="IPR006571">
    <property type="entry name" value="TLDc_dom"/>
</dbReference>
<organism evidence="2 3">
    <name type="scientific">Aspergillus puulaauensis</name>
    <dbReference type="NCBI Taxonomy" id="1220207"/>
    <lineage>
        <taxon>Eukaryota</taxon>
        <taxon>Fungi</taxon>
        <taxon>Dikarya</taxon>
        <taxon>Ascomycota</taxon>
        <taxon>Pezizomycotina</taxon>
        <taxon>Eurotiomycetes</taxon>
        <taxon>Eurotiomycetidae</taxon>
        <taxon>Eurotiales</taxon>
        <taxon>Aspergillaceae</taxon>
        <taxon>Aspergillus</taxon>
    </lineage>
</organism>
<dbReference type="OrthoDB" id="5377405at2759"/>
<sequence>MRPFVSDDWVANGLMTREAILKTLTERMESFCCLSEDEHPQLRKTFDSLCLDENGTRKITQPIFVSFLQTAGFLPPSMAEAGAFIYRSLLYLSQAPFYGSAVESLTQDDLFRAIVQADYERSSRAYEEGNMTRSRTPGDTQRLLFQSLATTRDGKYFLVNTDEARKQAERRAFDLPEFNREYSQTNYDEDGDEMFHDLLDTLYNVHEHRIPDWFCVPRDRFRTLAKMIRRDEKEELRDLSIPQDDFRAFVKLLLIAHVGRPLVQTEYSEELDQISDCIVRSFAQFHNLGITWDMFEQASHATPAMFMGLHRLLSSFYTPLEKLYFQDIPAKAGHIATRPILSQLGLIISQSENFEYDYFEMYRYYDVTKSEGEVIDVAKFAEDMTAAEDPIIVLISGKITQTNEKTIFGYYLPFRGHGEHNDVDPCLLFQLSPIHDVFRGDNAGRLGWEIGSGQSLTFGKEDEGVALVLEEDCRRATLFHNISSSGLYEPTAWRGTWQVDVQIEEIEMWVE</sequence>
<feature type="domain" description="TLDc" evidence="1">
    <location>
        <begin position="334"/>
        <end position="511"/>
    </location>
</feature>
<evidence type="ECO:0000313" key="3">
    <source>
        <dbReference type="Proteomes" id="UP000654913"/>
    </source>
</evidence>
<reference evidence="2" key="2">
    <citation type="submission" date="2021-02" db="EMBL/GenBank/DDBJ databases">
        <title>Aspergillus puulaauensis MK2 genome sequence.</title>
        <authorList>
            <person name="Futagami T."/>
            <person name="Mori K."/>
            <person name="Kadooka C."/>
            <person name="Tanaka T."/>
        </authorList>
    </citation>
    <scope>NUCLEOTIDE SEQUENCE</scope>
    <source>
        <strain evidence="2">MK2</strain>
    </source>
</reference>